<feature type="compositionally biased region" description="Basic and acidic residues" evidence="1">
    <location>
        <begin position="84"/>
        <end position="97"/>
    </location>
</feature>
<dbReference type="EMBL" id="MN740936">
    <property type="protein sequence ID" value="QHU18572.1"/>
    <property type="molecule type" value="Genomic_DNA"/>
</dbReference>
<protein>
    <submittedName>
        <fullName evidence="3">Uncharacterized protein</fullName>
    </submittedName>
</protein>
<sequence length="103" mass="11714">MNFLKLLHDERFNIVFSFALGLGIICLIRPICSGKDCDVIKSPTEKDFDTFVYRMSGGQCYEFQTNIVSCPASGTVEAFRECSSKDSPRDQFSRRETPIQQCE</sequence>
<reference evidence="3" key="1">
    <citation type="journal article" date="2020" name="Nature">
        <title>Giant virus diversity and host interactions through global metagenomics.</title>
        <authorList>
            <person name="Schulz F."/>
            <person name="Roux S."/>
            <person name="Paez-Espino D."/>
            <person name="Jungbluth S."/>
            <person name="Walsh D.A."/>
            <person name="Denef V.J."/>
            <person name="McMahon K.D."/>
            <person name="Konstantinidis K.T."/>
            <person name="Eloe-Fadrosh E.A."/>
            <person name="Kyrpides N.C."/>
            <person name="Woyke T."/>
        </authorList>
    </citation>
    <scope>NUCLEOTIDE SEQUENCE</scope>
    <source>
        <strain evidence="3">GVMAG-S-3300013006-158</strain>
    </source>
</reference>
<feature type="transmembrane region" description="Helical" evidence="2">
    <location>
        <begin position="12"/>
        <end position="31"/>
    </location>
</feature>
<feature type="region of interest" description="Disordered" evidence="1">
    <location>
        <begin position="84"/>
        <end position="103"/>
    </location>
</feature>
<proteinExistence type="predicted"/>
<organism evidence="3">
    <name type="scientific">viral metagenome</name>
    <dbReference type="NCBI Taxonomy" id="1070528"/>
    <lineage>
        <taxon>unclassified sequences</taxon>
        <taxon>metagenomes</taxon>
        <taxon>organismal metagenomes</taxon>
    </lineage>
</organism>
<dbReference type="AlphaFoldDB" id="A0A6C0KKM7"/>
<evidence type="ECO:0000313" key="3">
    <source>
        <dbReference type="EMBL" id="QHU18572.1"/>
    </source>
</evidence>
<keyword evidence="2" id="KW-0472">Membrane</keyword>
<name>A0A6C0KKM7_9ZZZZ</name>
<evidence type="ECO:0000256" key="2">
    <source>
        <dbReference type="SAM" id="Phobius"/>
    </source>
</evidence>
<keyword evidence="2" id="KW-1133">Transmembrane helix</keyword>
<keyword evidence="2" id="KW-0812">Transmembrane</keyword>
<evidence type="ECO:0000256" key="1">
    <source>
        <dbReference type="SAM" id="MobiDB-lite"/>
    </source>
</evidence>
<accession>A0A6C0KKM7</accession>